<dbReference type="PANTHER" id="PTHR37535">
    <property type="entry name" value="FLUG DOMAIN PROTEIN"/>
    <property type="match status" value="1"/>
</dbReference>
<accession>A0A8K0WD95</accession>
<comment type="caution">
    <text evidence="2">The sequence shown here is derived from an EMBL/GenBank/DDBJ whole genome shotgun (WGS) entry which is preliminary data.</text>
</comment>
<dbReference type="InterPro" id="IPR021842">
    <property type="entry name" value="DUF3435"/>
</dbReference>
<evidence type="ECO:0000313" key="2">
    <source>
        <dbReference type="EMBL" id="KAH7250906.1"/>
    </source>
</evidence>
<dbReference type="AlphaFoldDB" id="A0A8K0WD95"/>
<feature type="non-terminal residue" evidence="2">
    <location>
        <position position="459"/>
    </location>
</feature>
<organism evidence="2 3">
    <name type="scientific">Fusarium tricinctum</name>
    <dbReference type="NCBI Taxonomy" id="61284"/>
    <lineage>
        <taxon>Eukaryota</taxon>
        <taxon>Fungi</taxon>
        <taxon>Dikarya</taxon>
        <taxon>Ascomycota</taxon>
        <taxon>Pezizomycotina</taxon>
        <taxon>Sordariomycetes</taxon>
        <taxon>Hypocreomycetidae</taxon>
        <taxon>Hypocreales</taxon>
        <taxon>Nectriaceae</taxon>
        <taxon>Fusarium</taxon>
        <taxon>Fusarium tricinctum species complex</taxon>
    </lineage>
</organism>
<dbReference type="PANTHER" id="PTHR37535:SF3">
    <property type="entry name" value="FLUG DOMAIN-CONTAINING PROTEIN"/>
    <property type="match status" value="1"/>
</dbReference>
<proteinExistence type="predicted"/>
<keyword evidence="3" id="KW-1185">Reference proteome</keyword>
<evidence type="ECO:0000256" key="1">
    <source>
        <dbReference type="SAM" id="Coils"/>
    </source>
</evidence>
<sequence length="459" mass="52904">RPEHSLYEGLGPMPLICNAMLPILAILIAAKALRSCDTLEDLLAIEPPEGEMIHLEWRAGILEEPFFRSMSSRRTHGSIETAMALGKRLRGLGFRAGYARPPTVHNFRAEGLYWINQLYSVAQRMKRAGQRDANTYNNHYMPNNSGTDGQGTYFGTEVRSVSLLAEKKEALQNSPKFVAIEEELTRLRRQENKKSTSRRKQLYEKKRKLADQELREWQNTQPRRPIAVPGEKDLPCYHRSLFNRVRFLIPERDRLAENLFETDILRSSTGLQVLRDMIALCETDTEVKFRPGLEPSLCQCGKSTRRRKLPESSCVAKDLKPTYDWKHVYSCFKNSCSGFAELCFMCNEWVVGEQQWSDHCRTHLDCPETLPVYCDPLTYGGVLATAGYCVFCMSEPSLAPEIRLHQFLDRYSWRDHVYRHFQTYVQTVEAGKPAPCPHPHRQCDINLETAKQLEFHLLD</sequence>
<protein>
    <submittedName>
        <fullName evidence="2">Uncharacterized protein</fullName>
    </submittedName>
</protein>
<dbReference type="Proteomes" id="UP000813427">
    <property type="component" value="Unassembled WGS sequence"/>
</dbReference>
<feature type="coiled-coil region" evidence="1">
    <location>
        <begin position="180"/>
        <end position="220"/>
    </location>
</feature>
<feature type="non-terminal residue" evidence="2">
    <location>
        <position position="1"/>
    </location>
</feature>
<name>A0A8K0WD95_9HYPO</name>
<dbReference type="EMBL" id="JAGPXF010000003">
    <property type="protein sequence ID" value="KAH7250906.1"/>
    <property type="molecule type" value="Genomic_DNA"/>
</dbReference>
<dbReference type="Pfam" id="PF11917">
    <property type="entry name" value="DUF3435"/>
    <property type="match status" value="1"/>
</dbReference>
<evidence type="ECO:0000313" key="3">
    <source>
        <dbReference type="Proteomes" id="UP000813427"/>
    </source>
</evidence>
<keyword evidence="1" id="KW-0175">Coiled coil</keyword>
<gene>
    <name evidence="2" type="ORF">BKA59DRAFT_369348</name>
</gene>
<reference evidence="2" key="1">
    <citation type="journal article" date="2021" name="Nat. Commun.">
        <title>Genetic determinants of endophytism in the Arabidopsis root mycobiome.</title>
        <authorList>
            <person name="Mesny F."/>
            <person name="Miyauchi S."/>
            <person name="Thiergart T."/>
            <person name="Pickel B."/>
            <person name="Atanasova L."/>
            <person name="Karlsson M."/>
            <person name="Huettel B."/>
            <person name="Barry K.W."/>
            <person name="Haridas S."/>
            <person name="Chen C."/>
            <person name="Bauer D."/>
            <person name="Andreopoulos W."/>
            <person name="Pangilinan J."/>
            <person name="LaButti K."/>
            <person name="Riley R."/>
            <person name="Lipzen A."/>
            <person name="Clum A."/>
            <person name="Drula E."/>
            <person name="Henrissat B."/>
            <person name="Kohler A."/>
            <person name="Grigoriev I.V."/>
            <person name="Martin F.M."/>
            <person name="Hacquard S."/>
        </authorList>
    </citation>
    <scope>NUCLEOTIDE SEQUENCE</scope>
    <source>
        <strain evidence="2">MPI-SDFR-AT-0068</strain>
    </source>
</reference>
<dbReference type="OrthoDB" id="4357582at2759"/>